<dbReference type="Proteomes" id="UP000039046">
    <property type="component" value="Unassembled WGS sequence"/>
</dbReference>
<gene>
    <name evidence="4" type="ORF">VHEMI02962</name>
</gene>
<dbReference type="SMART" id="SM00248">
    <property type="entry name" value="ANK"/>
    <property type="match status" value="15"/>
</dbReference>
<protein>
    <submittedName>
        <fullName evidence="4">Uncharacterized protein</fullName>
    </submittedName>
</protein>
<dbReference type="InterPro" id="IPR002110">
    <property type="entry name" value="Ankyrin_rpt"/>
</dbReference>
<dbReference type="PANTHER" id="PTHR24198">
    <property type="entry name" value="ANKYRIN REPEAT AND PROTEIN KINASE DOMAIN-CONTAINING PROTEIN"/>
    <property type="match status" value="1"/>
</dbReference>
<dbReference type="PROSITE" id="PS50088">
    <property type="entry name" value="ANK_REPEAT"/>
    <property type="match status" value="5"/>
</dbReference>
<sequence>MADRPATNLLDLSNEILCDIIFFCHSEADLAALARTNNLLHQLANGALYKRNNEERNSSCLSWAAATNSLRTIRFAFQAGADPITAGSPALCHAIREDNIEVARTLLDLGADPDYTYQDSNDKGLPPLCEAIQHSRLQHLKLLREYGANVNKNFLGLPLLLGAVFYWDQNIFEYLLSIGDVDVNARDEDKGNTALHVAIKMKNEDALKFLLAHTKIAIDTRSDFSFTALHNASLWVPKDASATCLKDGRIGEETALSLTKILLDAGANIDMPTDAGHSVLHLAITYGRCRLTEQLLARGASMGWTGDEQKSCMVIAAESNAPIPLIRLLLAHGADIDEVDGNGDYALQTAIERSKLNLIQFLLDQGANPDKTTSRTYGPPLLQARSMPKVMVLLLNYGADPNLPDDGDDGMLASEDWLLNTLAMQGKHHLVALMLDKGADPTRIAYIGGGCRASFAQCVIRGGSLEVVKCALDRKLIDFQSSDYQQHALIFDSFFSDNRRMFDTLLSAGADVTITDEDDHAAPFVAVKRSSVRILRRLLESGLFSVHVTDMHRRTLLIMAASRGETIMMHMLLAAGADINATDRYGTCALAAAMRNGHMDAAELLLKDPRINTELLDRRGRSVFWRWLKRSTKVEDGNIALTAAIESGEEPHLSVFNGRNWDQYCDVCLILFAEGFEGYSCNICYKGRFAMCPSCFDDGWTCLESHGLTLTEEARNSFDGSGSAQMLS</sequence>
<dbReference type="AlphaFoldDB" id="A0A0A1T9F3"/>
<feature type="repeat" description="ANK" evidence="3">
    <location>
        <begin position="275"/>
        <end position="307"/>
    </location>
</feature>
<dbReference type="SUPFAM" id="SSF48403">
    <property type="entry name" value="Ankyrin repeat"/>
    <property type="match status" value="2"/>
</dbReference>
<evidence type="ECO:0000256" key="3">
    <source>
        <dbReference type="PROSITE-ProRule" id="PRU00023"/>
    </source>
</evidence>
<evidence type="ECO:0000313" key="5">
    <source>
        <dbReference type="Proteomes" id="UP000039046"/>
    </source>
</evidence>
<dbReference type="HOGENOM" id="CLU_380437_0_0_1"/>
<dbReference type="Gene3D" id="1.25.40.20">
    <property type="entry name" value="Ankyrin repeat-containing domain"/>
    <property type="match status" value="3"/>
</dbReference>
<dbReference type="OrthoDB" id="20872at2759"/>
<keyword evidence="5" id="KW-1185">Reference proteome</keyword>
<accession>A0A0A1T9F3</accession>
<proteinExistence type="predicted"/>
<dbReference type="PROSITE" id="PS50297">
    <property type="entry name" value="ANK_REP_REGION"/>
    <property type="match status" value="4"/>
</dbReference>
<dbReference type="STRING" id="1531966.A0A0A1T9F3"/>
<dbReference type="PANTHER" id="PTHR24198:SF165">
    <property type="entry name" value="ANKYRIN REPEAT-CONTAINING PROTEIN-RELATED"/>
    <property type="match status" value="1"/>
</dbReference>
<keyword evidence="1" id="KW-0677">Repeat</keyword>
<feature type="repeat" description="ANK" evidence="3">
    <location>
        <begin position="190"/>
        <end position="211"/>
    </location>
</feature>
<dbReference type="EMBL" id="CDHN01000001">
    <property type="protein sequence ID" value="CEJ82922.1"/>
    <property type="molecule type" value="Genomic_DNA"/>
</dbReference>
<dbReference type="InterPro" id="IPR036770">
    <property type="entry name" value="Ankyrin_rpt-contain_sf"/>
</dbReference>
<organism evidence="4 5">
    <name type="scientific">[Torrubiella] hemipterigena</name>
    <dbReference type="NCBI Taxonomy" id="1531966"/>
    <lineage>
        <taxon>Eukaryota</taxon>
        <taxon>Fungi</taxon>
        <taxon>Dikarya</taxon>
        <taxon>Ascomycota</taxon>
        <taxon>Pezizomycotina</taxon>
        <taxon>Sordariomycetes</taxon>
        <taxon>Hypocreomycetidae</taxon>
        <taxon>Hypocreales</taxon>
        <taxon>Clavicipitaceae</taxon>
        <taxon>Clavicipitaceae incertae sedis</taxon>
        <taxon>'Torrubiella' clade</taxon>
    </lineage>
</organism>
<keyword evidence="2 3" id="KW-0040">ANK repeat</keyword>
<evidence type="ECO:0000256" key="2">
    <source>
        <dbReference type="ARBA" id="ARBA00023043"/>
    </source>
</evidence>
<evidence type="ECO:0000313" key="4">
    <source>
        <dbReference type="EMBL" id="CEJ82922.1"/>
    </source>
</evidence>
<reference evidence="4 5" key="1">
    <citation type="journal article" date="2015" name="Genome Announc.">
        <title>Draft Genome Sequence and Gene Annotation of the Entomopathogenic Fungus Verticillium hemipterigenum.</title>
        <authorList>
            <person name="Horn F."/>
            <person name="Habel A."/>
            <person name="Scharf D.H."/>
            <person name="Dworschak J."/>
            <person name="Brakhage A.A."/>
            <person name="Guthke R."/>
            <person name="Hertweck C."/>
            <person name="Linde J."/>
        </authorList>
    </citation>
    <scope>NUCLEOTIDE SEQUENCE [LARGE SCALE GENOMIC DNA]</scope>
</reference>
<feature type="repeat" description="ANK" evidence="3">
    <location>
        <begin position="342"/>
        <end position="374"/>
    </location>
</feature>
<feature type="repeat" description="ANK" evidence="3">
    <location>
        <begin position="86"/>
        <end position="118"/>
    </location>
</feature>
<dbReference type="Pfam" id="PF12796">
    <property type="entry name" value="Ank_2"/>
    <property type="match status" value="4"/>
</dbReference>
<feature type="repeat" description="ANK" evidence="3">
    <location>
        <begin position="552"/>
        <end position="584"/>
    </location>
</feature>
<name>A0A0A1T9F3_9HYPO</name>
<evidence type="ECO:0000256" key="1">
    <source>
        <dbReference type="ARBA" id="ARBA00022737"/>
    </source>
</evidence>